<accession>A0A5M7C0P7</accession>
<comment type="caution">
    <text evidence="2">The sequence shown here is derived from an EMBL/GenBank/DDBJ whole genome shotgun (WGS) entry which is preliminary data.</text>
</comment>
<feature type="compositionally biased region" description="Polar residues" evidence="1">
    <location>
        <begin position="92"/>
        <end position="107"/>
    </location>
</feature>
<feature type="region of interest" description="Disordered" evidence="1">
    <location>
        <begin position="90"/>
        <end position="147"/>
    </location>
</feature>
<dbReference type="OrthoDB" id="7159274at2"/>
<evidence type="ECO:0000313" key="3">
    <source>
        <dbReference type="Proteomes" id="UP000323946"/>
    </source>
</evidence>
<gene>
    <name evidence="2" type="ORF">F1721_09200</name>
</gene>
<protein>
    <submittedName>
        <fullName evidence="2">Sarcosine oxidase subunit delta</fullName>
    </submittedName>
</protein>
<feature type="compositionally biased region" description="Basic and acidic residues" evidence="1">
    <location>
        <begin position="135"/>
        <end position="147"/>
    </location>
</feature>
<keyword evidence="3" id="KW-1185">Reference proteome</keyword>
<dbReference type="Proteomes" id="UP000323946">
    <property type="component" value="Unassembled WGS sequence"/>
</dbReference>
<feature type="compositionally biased region" description="Basic and acidic residues" evidence="1">
    <location>
        <begin position="108"/>
        <end position="125"/>
    </location>
</feature>
<dbReference type="AlphaFoldDB" id="A0A5M7C0P7"/>
<dbReference type="GO" id="GO:0008115">
    <property type="term" value="F:sarcosine oxidase activity"/>
    <property type="evidence" value="ECO:0007669"/>
    <property type="project" value="InterPro"/>
</dbReference>
<dbReference type="NCBIfam" id="TIGR01374">
    <property type="entry name" value="soxD"/>
    <property type="match status" value="1"/>
</dbReference>
<dbReference type="Pfam" id="PF04267">
    <property type="entry name" value="SoxD"/>
    <property type="match status" value="1"/>
</dbReference>
<evidence type="ECO:0000313" key="2">
    <source>
        <dbReference type="EMBL" id="KAA5834980.1"/>
    </source>
</evidence>
<name>A0A5M7C0P7_SACHI</name>
<reference evidence="2 3" key="1">
    <citation type="submission" date="2019-09" db="EMBL/GenBank/DDBJ databases">
        <title>Draft genome sequence of the thermophilic Saccharopolyspora hirsuta VKM Ac-666T.</title>
        <authorList>
            <person name="Lobastova T.G."/>
            <person name="Fokina V."/>
            <person name="Bragin E.Y."/>
            <person name="Shtratnikova V.Y."/>
            <person name="Starodumova I.P."/>
            <person name="Tarlachkov S.V."/>
            <person name="Donova M.V."/>
        </authorList>
    </citation>
    <scope>NUCLEOTIDE SEQUENCE [LARGE SCALE GENOMIC DNA]</scope>
    <source>
        <strain evidence="2 3">VKM Ac-666</strain>
    </source>
</reference>
<dbReference type="Gene3D" id="3.30.2270.10">
    <property type="entry name" value="Folate-binding superfamily"/>
    <property type="match status" value="1"/>
</dbReference>
<dbReference type="GO" id="GO:0046653">
    <property type="term" value="P:tetrahydrofolate metabolic process"/>
    <property type="evidence" value="ECO:0007669"/>
    <property type="project" value="InterPro"/>
</dbReference>
<organism evidence="2 3">
    <name type="scientific">Saccharopolyspora hirsuta</name>
    <dbReference type="NCBI Taxonomy" id="1837"/>
    <lineage>
        <taxon>Bacteria</taxon>
        <taxon>Bacillati</taxon>
        <taxon>Actinomycetota</taxon>
        <taxon>Actinomycetes</taxon>
        <taxon>Pseudonocardiales</taxon>
        <taxon>Pseudonocardiaceae</taxon>
        <taxon>Saccharopolyspora</taxon>
    </lineage>
</organism>
<sequence length="147" mass="16727">MQLIHCPWCGPREEVEFHYGGQADVAYPDNPADLSDQEWAEFVFYRDNQKGPYPERWSHSAGCRRWFNAVRDTRTYEFLAIYKVGEPVPATTHWSSQVPTSVQSNRTSGDRDANQPQETAKREIALDATTTVNRGEAELHRGEAGLV</sequence>
<dbReference type="InterPro" id="IPR038561">
    <property type="entry name" value="SoxD_sf"/>
</dbReference>
<dbReference type="EMBL" id="VWPH01000004">
    <property type="protein sequence ID" value="KAA5834980.1"/>
    <property type="molecule type" value="Genomic_DNA"/>
</dbReference>
<evidence type="ECO:0000256" key="1">
    <source>
        <dbReference type="SAM" id="MobiDB-lite"/>
    </source>
</evidence>
<proteinExistence type="predicted"/>
<dbReference type="InterPro" id="IPR006279">
    <property type="entry name" value="SoxD"/>
</dbReference>